<evidence type="ECO:0008006" key="4">
    <source>
        <dbReference type="Google" id="ProtNLM"/>
    </source>
</evidence>
<reference evidence="2 3" key="1">
    <citation type="journal article" date="1979" name="Int. J. Syst. Evol. Microbiol.">
        <title>Bacillus globisporus subsp. marinus subsp. nov.</title>
        <authorList>
            <person name="Liu H."/>
        </authorList>
    </citation>
    <scope>NUCLEOTIDE SEQUENCE [LARGE SCALE GENOMIC DNA]</scope>
    <source>
        <strain evidence="2 3">DSM 1297</strain>
    </source>
</reference>
<keyword evidence="1" id="KW-1133">Transmembrane helix</keyword>
<feature type="transmembrane region" description="Helical" evidence="1">
    <location>
        <begin position="33"/>
        <end position="52"/>
    </location>
</feature>
<comment type="caution">
    <text evidence="2">The sequence shown here is derived from an EMBL/GenBank/DDBJ whole genome shotgun (WGS) entry which is preliminary data.</text>
</comment>
<evidence type="ECO:0000256" key="1">
    <source>
        <dbReference type="SAM" id="Phobius"/>
    </source>
</evidence>
<proteinExistence type="predicted"/>
<dbReference type="RefSeq" id="WP_367779223.1">
    <property type="nucleotide sequence ID" value="NZ_JBFMIA010000005.1"/>
</dbReference>
<sequence>MRYQPVMIAVNVIFASITGFWTVQNIVRGDYAMASLFGVICVINAFIAFRRYQIARMHDQR</sequence>
<protein>
    <recommendedName>
        <fullName evidence="4">DUF4305 domain-containing protein</fullName>
    </recommendedName>
</protein>
<evidence type="ECO:0000313" key="2">
    <source>
        <dbReference type="EMBL" id="MEW9501740.1"/>
    </source>
</evidence>
<name>A0ABV3Q309_9BACL</name>
<evidence type="ECO:0000313" key="3">
    <source>
        <dbReference type="Proteomes" id="UP001556040"/>
    </source>
</evidence>
<keyword evidence="1" id="KW-0472">Membrane</keyword>
<gene>
    <name evidence="2" type="ORF">AB1471_07980</name>
</gene>
<organism evidence="2 3">
    <name type="scientific">Jeotgalibacillus marinus</name>
    <dbReference type="NCBI Taxonomy" id="86667"/>
    <lineage>
        <taxon>Bacteria</taxon>
        <taxon>Bacillati</taxon>
        <taxon>Bacillota</taxon>
        <taxon>Bacilli</taxon>
        <taxon>Bacillales</taxon>
        <taxon>Caryophanaceae</taxon>
        <taxon>Jeotgalibacillus</taxon>
    </lineage>
</organism>
<keyword evidence="1" id="KW-0812">Transmembrane</keyword>
<accession>A0ABV3Q309</accession>
<dbReference type="Proteomes" id="UP001556040">
    <property type="component" value="Unassembled WGS sequence"/>
</dbReference>
<feature type="transmembrane region" description="Helical" evidence="1">
    <location>
        <begin position="7"/>
        <end position="27"/>
    </location>
</feature>
<keyword evidence="3" id="KW-1185">Reference proteome</keyword>
<dbReference type="EMBL" id="JBFMIA010000005">
    <property type="protein sequence ID" value="MEW9501740.1"/>
    <property type="molecule type" value="Genomic_DNA"/>
</dbReference>